<dbReference type="AlphaFoldDB" id="A0A4Y9EK28"/>
<dbReference type="OrthoDB" id="7988398at2"/>
<keyword evidence="1" id="KW-1133">Transmembrane helix</keyword>
<keyword evidence="1" id="KW-0472">Membrane</keyword>
<feature type="transmembrane region" description="Helical" evidence="1">
    <location>
        <begin position="51"/>
        <end position="72"/>
    </location>
</feature>
<keyword evidence="1" id="KW-0812">Transmembrane</keyword>
<evidence type="ECO:0000313" key="3">
    <source>
        <dbReference type="Proteomes" id="UP000297737"/>
    </source>
</evidence>
<evidence type="ECO:0000256" key="1">
    <source>
        <dbReference type="SAM" id="Phobius"/>
    </source>
</evidence>
<dbReference type="RefSeq" id="WP_135246617.1">
    <property type="nucleotide sequence ID" value="NZ_SIHO01000003.1"/>
</dbReference>
<reference evidence="2 3" key="1">
    <citation type="submission" date="2019-02" db="EMBL/GenBank/DDBJ databases">
        <title>Polymorphobacter sp. isolated from the lake at the Tibet of China.</title>
        <authorList>
            <person name="Li A."/>
        </authorList>
    </citation>
    <scope>NUCLEOTIDE SEQUENCE [LARGE SCALE GENOMIC DNA]</scope>
    <source>
        <strain evidence="2 3">DJ1R-1</strain>
    </source>
</reference>
<protein>
    <submittedName>
        <fullName evidence="2">Uncharacterized protein</fullName>
    </submittedName>
</protein>
<feature type="transmembrane region" description="Helical" evidence="1">
    <location>
        <begin position="129"/>
        <end position="149"/>
    </location>
</feature>
<gene>
    <name evidence="2" type="ORF">EUV02_12430</name>
</gene>
<keyword evidence="3" id="KW-1185">Reference proteome</keyword>
<organism evidence="2 3">
    <name type="scientific">Glacieibacterium arshaanense</name>
    <dbReference type="NCBI Taxonomy" id="2511025"/>
    <lineage>
        <taxon>Bacteria</taxon>
        <taxon>Pseudomonadati</taxon>
        <taxon>Pseudomonadota</taxon>
        <taxon>Alphaproteobacteria</taxon>
        <taxon>Sphingomonadales</taxon>
        <taxon>Sphingosinicellaceae</taxon>
        <taxon>Glacieibacterium</taxon>
    </lineage>
</organism>
<comment type="caution">
    <text evidence="2">The sequence shown here is derived from an EMBL/GenBank/DDBJ whole genome shotgun (WGS) entry which is preliminary data.</text>
</comment>
<evidence type="ECO:0000313" key="2">
    <source>
        <dbReference type="EMBL" id="TFU01113.1"/>
    </source>
</evidence>
<accession>A0A4Y9EK28</accession>
<sequence>MSETGKPETRKEKFNHEMTALFWAFLYLFILFGMLRLYGNVLLAKNGDVEIRYGLAALNALIFAKVILIGNWMHIGQKSDDRPLLVSVLAKSVAFSGFFIAFHFFEEAVVGLFHHKSLSEIITLDSTQLQAAMVASVIFGVAMIPYFAIREVTRAIGWERLKVLLLEPEGLSKVFGTKQG</sequence>
<name>A0A4Y9EK28_9SPHN</name>
<proteinExistence type="predicted"/>
<feature type="transmembrane region" description="Helical" evidence="1">
    <location>
        <begin position="20"/>
        <end position="39"/>
    </location>
</feature>
<feature type="transmembrane region" description="Helical" evidence="1">
    <location>
        <begin position="84"/>
        <end position="105"/>
    </location>
</feature>
<dbReference type="EMBL" id="SIHO01000003">
    <property type="protein sequence ID" value="TFU01113.1"/>
    <property type="molecule type" value="Genomic_DNA"/>
</dbReference>
<dbReference type="Proteomes" id="UP000297737">
    <property type="component" value="Unassembled WGS sequence"/>
</dbReference>